<dbReference type="PANTHER" id="PTHR30329">
    <property type="entry name" value="STATOR ELEMENT OF FLAGELLAR MOTOR COMPLEX"/>
    <property type="match status" value="1"/>
</dbReference>
<keyword evidence="2 4" id="KW-0472">Membrane</keyword>
<dbReference type="RefSeq" id="WP_109826731.1">
    <property type="nucleotide sequence ID" value="NZ_QGKL01000043.1"/>
</dbReference>
<keyword evidence="3" id="KW-0998">Cell outer membrane</keyword>
<proteinExistence type="predicted"/>
<evidence type="ECO:0000256" key="3">
    <source>
        <dbReference type="ARBA" id="ARBA00023237"/>
    </source>
</evidence>
<dbReference type="PROSITE" id="PS51257">
    <property type="entry name" value="PROKAR_LIPOPROTEIN"/>
    <property type="match status" value="1"/>
</dbReference>
<name>A0A317C6W2_9GAMM</name>
<dbReference type="InterPro" id="IPR036737">
    <property type="entry name" value="OmpA-like_sf"/>
</dbReference>
<feature type="chain" id="PRO_5016378857" description="OmpA-like domain-containing protein" evidence="6">
    <location>
        <begin position="28"/>
        <end position="276"/>
    </location>
</feature>
<dbReference type="OrthoDB" id="6195779at2"/>
<keyword evidence="9" id="KW-1185">Reference proteome</keyword>
<dbReference type="Gene3D" id="3.30.1330.60">
    <property type="entry name" value="OmpA-like domain"/>
    <property type="match status" value="1"/>
</dbReference>
<evidence type="ECO:0000256" key="4">
    <source>
        <dbReference type="PROSITE-ProRule" id="PRU00473"/>
    </source>
</evidence>
<dbReference type="PRINTS" id="PR01023">
    <property type="entry name" value="NAFLGMOTY"/>
</dbReference>
<accession>A0A317C6W2</accession>
<dbReference type="PANTHER" id="PTHR30329:SF21">
    <property type="entry name" value="LIPOPROTEIN YIAD-RELATED"/>
    <property type="match status" value="1"/>
</dbReference>
<evidence type="ECO:0000259" key="7">
    <source>
        <dbReference type="PROSITE" id="PS51123"/>
    </source>
</evidence>
<gene>
    <name evidence="8" type="ORF">DKT75_20915</name>
</gene>
<reference evidence="8 9" key="1">
    <citation type="submission" date="2018-05" db="EMBL/GenBank/DDBJ databases">
        <title>Leucothrix arctica sp. nov., isolated from Arctic seawater.</title>
        <authorList>
            <person name="Choi A."/>
            <person name="Baek K."/>
        </authorList>
    </citation>
    <scope>NUCLEOTIDE SEQUENCE [LARGE SCALE GENOMIC DNA]</scope>
    <source>
        <strain evidence="8 9">IMCC9719</strain>
    </source>
</reference>
<organism evidence="8 9">
    <name type="scientific">Leucothrix arctica</name>
    <dbReference type="NCBI Taxonomy" id="1481894"/>
    <lineage>
        <taxon>Bacteria</taxon>
        <taxon>Pseudomonadati</taxon>
        <taxon>Pseudomonadota</taxon>
        <taxon>Gammaproteobacteria</taxon>
        <taxon>Thiotrichales</taxon>
        <taxon>Thiotrichaceae</taxon>
        <taxon>Leucothrix</taxon>
    </lineage>
</organism>
<dbReference type="PRINTS" id="PR01021">
    <property type="entry name" value="OMPADOMAIN"/>
</dbReference>
<dbReference type="EMBL" id="QGKL01000043">
    <property type="protein sequence ID" value="PWQ93153.1"/>
    <property type="molecule type" value="Genomic_DNA"/>
</dbReference>
<comment type="subcellular location">
    <subcellularLocation>
        <location evidence="1">Cell outer membrane</location>
    </subcellularLocation>
</comment>
<dbReference type="InterPro" id="IPR050330">
    <property type="entry name" value="Bact_OuterMem_StrucFunc"/>
</dbReference>
<keyword evidence="6" id="KW-0732">Signal</keyword>
<feature type="signal peptide" evidence="6">
    <location>
        <begin position="1"/>
        <end position="27"/>
    </location>
</feature>
<dbReference type="GO" id="GO:0009279">
    <property type="term" value="C:cell outer membrane"/>
    <property type="evidence" value="ECO:0007669"/>
    <property type="project" value="UniProtKB-SubCell"/>
</dbReference>
<protein>
    <recommendedName>
        <fullName evidence="7">OmpA-like domain-containing protein</fullName>
    </recommendedName>
</protein>
<dbReference type="SUPFAM" id="SSF103088">
    <property type="entry name" value="OmpA-like"/>
    <property type="match status" value="1"/>
</dbReference>
<feature type="region of interest" description="Disordered" evidence="5">
    <location>
        <begin position="242"/>
        <end position="276"/>
    </location>
</feature>
<sequence length="276" mass="28503">MNKTIIKPASKALSLLTLIALTTACSTQNLSSIPGSQLYGQEKEETKKAVTTTAKKAAPVVPEVNTDLTVPMRKTILKAPTVVATNNTSTATTASTGTTSAFGVTATAPKMTVAAPVITKPTQAPISSAKVTTIPKPAAAKVMATSKPAATQNTTRRLTLNGSATFKTGSSRLSADGKTKLNSLARSLSAANTTITRLLIEGHTDSSGSASTNQVLSLKRANAVADYLAQQGLMRSSMTTVGLGESTPVADNKTKAGRAQNRRVEITATGSRQTTR</sequence>
<evidence type="ECO:0000256" key="5">
    <source>
        <dbReference type="SAM" id="MobiDB-lite"/>
    </source>
</evidence>
<dbReference type="PROSITE" id="PS51123">
    <property type="entry name" value="OMPA_2"/>
    <property type="match status" value="1"/>
</dbReference>
<comment type="caution">
    <text evidence="8">The sequence shown here is derived from an EMBL/GenBank/DDBJ whole genome shotgun (WGS) entry which is preliminary data.</text>
</comment>
<evidence type="ECO:0000256" key="6">
    <source>
        <dbReference type="SAM" id="SignalP"/>
    </source>
</evidence>
<evidence type="ECO:0000313" key="9">
    <source>
        <dbReference type="Proteomes" id="UP000245506"/>
    </source>
</evidence>
<evidence type="ECO:0000256" key="1">
    <source>
        <dbReference type="ARBA" id="ARBA00004442"/>
    </source>
</evidence>
<feature type="domain" description="OmpA-like" evidence="7">
    <location>
        <begin position="153"/>
        <end position="272"/>
    </location>
</feature>
<dbReference type="AlphaFoldDB" id="A0A317C6W2"/>
<evidence type="ECO:0000313" key="8">
    <source>
        <dbReference type="EMBL" id="PWQ93153.1"/>
    </source>
</evidence>
<dbReference type="CDD" id="cd07185">
    <property type="entry name" value="OmpA_C-like"/>
    <property type="match status" value="1"/>
</dbReference>
<dbReference type="Pfam" id="PF00691">
    <property type="entry name" value="OmpA"/>
    <property type="match status" value="1"/>
</dbReference>
<evidence type="ECO:0000256" key="2">
    <source>
        <dbReference type="ARBA" id="ARBA00023136"/>
    </source>
</evidence>
<dbReference type="InterPro" id="IPR006665">
    <property type="entry name" value="OmpA-like"/>
</dbReference>
<dbReference type="Proteomes" id="UP000245506">
    <property type="component" value="Unassembled WGS sequence"/>
</dbReference>
<dbReference type="InterPro" id="IPR006664">
    <property type="entry name" value="OMP_bac"/>
</dbReference>